<dbReference type="EMBL" id="JAMTCK010000006">
    <property type="protein sequence ID" value="MCP2166159.1"/>
    <property type="molecule type" value="Genomic_DNA"/>
</dbReference>
<reference evidence="2" key="1">
    <citation type="submission" date="2022-06" db="EMBL/GenBank/DDBJ databases">
        <title>Genomic Encyclopedia of Archaeal and Bacterial Type Strains, Phase II (KMG-II): from individual species to whole genera.</title>
        <authorList>
            <person name="Goeker M."/>
        </authorList>
    </citation>
    <scope>NUCLEOTIDE SEQUENCE</scope>
    <source>
        <strain evidence="2">DSM 43935</strain>
    </source>
</reference>
<dbReference type="PANTHER" id="PTHR14237:SF19">
    <property type="entry name" value="MITOCHONDRIAL AMIDOXIME REDUCING COMPONENT 1"/>
    <property type="match status" value="1"/>
</dbReference>
<name>A0AAE3KH69_9PSEU</name>
<comment type="caution">
    <text evidence="2">The sequence shown here is derived from an EMBL/GenBank/DDBJ whole genome shotgun (WGS) entry which is preliminary data.</text>
</comment>
<dbReference type="InterPro" id="IPR011037">
    <property type="entry name" value="Pyrv_Knase-like_insert_dom_sf"/>
</dbReference>
<keyword evidence="3" id="KW-1185">Reference proteome</keyword>
<dbReference type="InterPro" id="IPR005302">
    <property type="entry name" value="MoCF_Sase_C"/>
</dbReference>
<dbReference type="PROSITE" id="PS51340">
    <property type="entry name" value="MOSC"/>
    <property type="match status" value="1"/>
</dbReference>
<dbReference type="AlphaFoldDB" id="A0AAE3KH69"/>
<dbReference type="SUPFAM" id="SSF50800">
    <property type="entry name" value="PK beta-barrel domain-like"/>
    <property type="match status" value="1"/>
</dbReference>
<accession>A0AAE3KH69</accession>
<feature type="domain" description="MOSC" evidence="1">
    <location>
        <begin position="136"/>
        <end position="285"/>
    </location>
</feature>
<dbReference type="PANTHER" id="PTHR14237">
    <property type="entry name" value="MOLYBDOPTERIN COFACTOR SULFURASE MOSC"/>
    <property type="match status" value="1"/>
</dbReference>
<dbReference type="SUPFAM" id="SSF141673">
    <property type="entry name" value="MOSC N-terminal domain-like"/>
    <property type="match status" value="1"/>
</dbReference>
<protein>
    <recommendedName>
        <fullName evidence="1">MOSC domain-containing protein</fullName>
    </recommendedName>
</protein>
<evidence type="ECO:0000313" key="3">
    <source>
        <dbReference type="Proteomes" id="UP001206128"/>
    </source>
</evidence>
<dbReference type="Pfam" id="PF03476">
    <property type="entry name" value="MOSC_N"/>
    <property type="match status" value="1"/>
</dbReference>
<sequence>MARTTPVTGYVGAMEQPLGVVHSLVYYPVKGCAGTSVTRHRVTATGLVGDRSFMLVDSDGVFLSQRKVAAMATVRPTLADDGGRLTLAAPGTSEFVLEPTTDGPRRAVSVFTWHGVGVDQGDDVAAWASDVLGQPCRLVRVPPEHDRDTSGETPGKTGFADGHALLIASQASLDELNERIVARGAAPVPVNRFRPNVVVAGWTVPRTEDRVREMTVGDVTLGYAKVCIRCAVPTVDQATGRKAGPEPIRTLADYRREPDGGVSFGMKAAVLQPGEIAVGDKIDVHRWAH</sequence>
<organism evidence="2 3">
    <name type="scientific">Goodfellowiella coeruleoviolacea</name>
    <dbReference type="NCBI Taxonomy" id="334858"/>
    <lineage>
        <taxon>Bacteria</taxon>
        <taxon>Bacillati</taxon>
        <taxon>Actinomycetota</taxon>
        <taxon>Actinomycetes</taxon>
        <taxon>Pseudonocardiales</taxon>
        <taxon>Pseudonocardiaceae</taxon>
        <taxon>Goodfellowiella</taxon>
    </lineage>
</organism>
<dbReference type="GO" id="GO:0003824">
    <property type="term" value="F:catalytic activity"/>
    <property type="evidence" value="ECO:0007669"/>
    <property type="project" value="InterPro"/>
</dbReference>
<evidence type="ECO:0000313" key="2">
    <source>
        <dbReference type="EMBL" id="MCP2166159.1"/>
    </source>
</evidence>
<dbReference type="Proteomes" id="UP001206128">
    <property type="component" value="Unassembled WGS sequence"/>
</dbReference>
<dbReference type="GO" id="GO:0030151">
    <property type="term" value="F:molybdenum ion binding"/>
    <property type="evidence" value="ECO:0007669"/>
    <property type="project" value="InterPro"/>
</dbReference>
<proteinExistence type="predicted"/>
<gene>
    <name evidence="2" type="ORF">LX83_003018</name>
</gene>
<evidence type="ECO:0000259" key="1">
    <source>
        <dbReference type="PROSITE" id="PS51340"/>
    </source>
</evidence>
<dbReference type="Pfam" id="PF03473">
    <property type="entry name" value="MOSC"/>
    <property type="match status" value="1"/>
</dbReference>
<dbReference type="InterPro" id="IPR005303">
    <property type="entry name" value="MOCOS_middle"/>
</dbReference>
<dbReference type="GO" id="GO:0030170">
    <property type="term" value="F:pyridoxal phosphate binding"/>
    <property type="evidence" value="ECO:0007669"/>
    <property type="project" value="InterPro"/>
</dbReference>